<accession>A0A8T7M9F5</accession>
<evidence type="ECO:0000313" key="1">
    <source>
        <dbReference type="EMBL" id="NWJ48760.1"/>
    </source>
</evidence>
<dbReference type="EMBL" id="CP128400">
    <property type="protein sequence ID" value="WJW68695.1"/>
    <property type="molecule type" value="Genomic_DNA"/>
</dbReference>
<protein>
    <submittedName>
        <fullName evidence="1">Uncharacterized protein</fullName>
    </submittedName>
</protein>
<dbReference type="AlphaFoldDB" id="A0A8T7M9F5"/>
<dbReference type="Proteomes" id="UP001431572">
    <property type="component" value="Chromosome 2"/>
</dbReference>
<name>A0A8T7M9F5_9CHLR</name>
<organism evidence="1 3">
    <name type="scientific">Candidatus Chlorohelix allophototropha</name>
    <dbReference type="NCBI Taxonomy" id="3003348"/>
    <lineage>
        <taxon>Bacteria</taxon>
        <taxon>Bacillati</taxon>
        <taxon>Chloroflexota</taxon>
        <taxon>Chloroflexia</taxon>
        <taxon>Candidatus Chloroheliales</taxon>
        <taxon>Candidatus Chloroheliaceae</taxon>
        <taxon>Candidatus Chlorohelix</taxon>
    </lineage>
</organism>
<sequence length="179" mass="20444">MKNNPLFTDVTYYEGTEIEEIGWDWFTKSGRSIMQFKKGSQSLYSVRPNFTARFKLSEVVANFGTPDYVEAGAVLDVTNTQRNKYWLAFIYLGTGLIVVSNNINTLPVLNDPALLIDDVYFIYPSVEGYEAMYGKGALRFLVPWQGYKDFLFYCRDPYGDGQKDCNWIVSRLATATPTK</sequence>
<reference evidence="1 3" key="1">
    <citation type="submission" date="2020-06" db="EMBL/GenBank/DDBJ databases">
        <title>Anoxygenic phototrophic Chloroflexota member uses a Type I reaction center.</title>
        <authorList>
            <person name="Tsuji J.M."/>
            <person name="Shaw N.A."/>
            <person name="Nagashima S."/>
            <person name="Venkiteswaran J."/>
            <person name="Schiff S.L."/>
            <person name="Hanada S."/>
            <person name="Tank M."/>
            <person name="Neufeld J.D."/>
        </authorList>
    </citation>
    <scope>NUCLEOTIDE SEQUENCE [LARGE SCALE GENOMIC DNA]</scope>
    <source>
        <strain evidence="1">L227-S17</strain>
    </source>
</reference>
<dbReference type="RefSeq" id="WP_341470600.1">
    <property type="nucleotide sequence ID" value="NZ_CP128400.1"/>
</dbReference>
<evidence type="ECO:0000313" key="3">
    <source>
        <dbReference type="Proteomes" id="UP000521676"/>
    </source>
</evidence>
<dbReference type="Proteomes" id="UP000521676">
    <property type="component" value="Unassembled WGS sequence"/>
</dbReference>
<evidence type="ECO:0000313" key="4">
    <source>
        <dbReference type="Proteomes" id="UP001431572"/>
    </source>
</evidence>
<proteinExistence type="predicted"/>
<reference evidence="2" key="2">
    <citation type="journal article" date="2024" name="Nature">
        <title>Anoxygenic phototroph of the Chloroflexota uses a type I reaction centre.</title>
        <authorList>
            <person name="Tsuji J.M."/>
            <person name="Shaw N.A."/>
            <person name="Nagashima S."/>
            <person name="Venkiteswaran J.J."/>
            <person name="Schiff S.L."/>
            <person name="Watanabe T."/>
            <person name="Fukui M."/>
            <person name="Hanada S."/>
            <person name="Tank M."/>
            <person name="Neufeld J.D."/>
        </authorList>
    </citation>
    <scope>NUCLEOTIDE SEQUENCE</scope>
    <source>
        <strain evidence="2">L227-S17</strain>
    </source>
</reference>
<dbReference type="EMBL" id="JACATZ010000003">
    <property type="protein sequence ID" value="NWJ48760.1"/>
    <property type="molecule type" value="Genomic_DNA"/>
</dbReference>
<gene>
    <name evidence="1" type="ORF">HXX08_23115</name>
    <name evidence="2" type="ORF">OZ401_004311</name>
</gene>
<evidence type="ECO:0000313" key="2">
    <source>
        <dbReference type="EMBL" id="WJW68695.1"/>
    </source>
</evidence>
<keyword evidence="4" id="KW-1185">Reference proteome</keyword>